<dbReference type="GO" id="GO:0071816">
    <property type="term" value="P:tail-anchored membrane protein insertion into ER membrane"/>
    <property type="evidence" value="ECO:0007669"/>
    <property type="project" value="TreeGrafter"/>
</dbReference>
<feature type="binding site" evidence="8">
    <location>
        <begin position="34"/>
        <end position="41"/>
    </location>
    <ligand>
        <name>ATP</name>
        <dbReference type="ChEBI" id="CHEBI:30616"/>
    </ligand>
</feature>
<keyword evidence="2 8" id="KW-0813">Transport</keyword>
<proteinExistence type="evidence at transcript level"/>
<dbReference type="GO" id="GO:0043529">
    <property type="term" value="C:GET complex"/>
    <property type="evidence" value="ECO:0007669"/>
    <property type="project" value="TreeGrafter"/>
</dbReference>
<dbReference type="GO" id="GO:0016887">
    <property type="term" value="F:ATP hydrolysis activity"/>
    <property type="evidence" value="ECO:0007669"/>
    <property type="project" value="InterPro"/>
</dbReference>
<feature type="compositionally biased region" description="Polar residues" evidence="9">
    <location>
        <begin position="330"/>
        <end position="346"/>
    </location>
</feature>
<dbReference type="Pfam" id="PF02374">
    <property type="entry name" value="ArsA_ATPase"/>
    <property type="match status" value="1"/>
</dbReference>
<evidence type="ECO:0000256" key="5">
    <source>
        <dbReference type="ARBA" id="ARBA00022801"/>
    </source>
</evidence>
<feature type="domain" description="ArsA/GET3 Anion-transporting ATPase-like" evidence="10">
    <location>
        <begin position="27"/>
        <end position="323"/>
    </location>
</feature>
<dbReference type="InterPro" id="IPR025723">
    <property type="entry name" value="ArsA/GET3_ATPase-like"/>
</dbReference>
<feature type="active site" evidence="8">
    <location>
        <position position="63"/>
    </location>
</feature>
<dbReference type="NCBIfam" id="TIGR00345">
    <property type="entry name" value="GET3_arsA_TRC40"/>
    <property type="match status" value="1"/>
</dbReference>
<dbReference type="FunFam" id="3.40.50.300:FF:000235">
    <property type="entry name" value="ATPase ASNA1"/>
    <property type="match status" value="1"/>
</dbReference>
<comment type="function">
    <text evidence="8">ATPase required for the post-translational delivery of tail-anchored (TA) proteins to the endoplasmic reticulum. Recognizes and selectively binds the transmembrane domain of TA proteins in the cytosol. This complex then targets to the endoplasmic reticulum by membrane-bound receptors, where the tail-anchored protein is released for insertion. This process is regulated by ATP binding and hydrolysis. ATP binding drives the homodimer towards the closed dimer state, facilitating recognition of newly synthesized TA membrane proteins. ATP hydrolysis is required for insertion. Subsequently, the homodimer reverts towards the open dimer state, lowering its affinity for the membrane-bound receptor, and returning it to the cytosol to initiate a new round of targeting.</text>
</comment>
<comment type="similarity">
    <text evidence="1 8">Belongs to the arsA ATPase family.</text>
</comment>
<evidence type="ECO:0000256" key="1">
    <source>
        <dbReference type="ARBA" id="ARBA00011040"/>
    </source>
</evidence>
<dbReference type="HAMAP" id="MF_03112">
    <property type="entry name" value="Asna1_Get3"/>
    <property type="match status" value="1"/>
</dbReference>
<evidence type="ECO:0000256" key="3">
    <source>
        <dbReference type="ARBA" id="ARBA00022490"/>
    </source>
</evidence>
<evidence type="ECO:0000256" key="8">
    <source>
        <dbReference type="HAMAP-Rule" id="MF_03112"/>
    </source>
</evidence>
<keyword evidence="7 8" id="KW-0067">ATP-binding</keyword>
<dbReference type="InterPro" id="IPR027542">
    <property type="entry name" value="ATPase_ArsA/GET3_euk"/>
</dbReference>
<dbReference type="Gene3D" id="3.40.50.300">
    <property type="entry name" value="P-loop containing nucleotide triphosphate hydrolases"/>
    <property type="match status" value="1"/>
</dbReference>
<evidence type="ECO:0000256" key="6">
    <source>
        <dbReference type="ARBA" id="ARBA00022824"/>
    </source>
</evidence>
<dbReference type="GO" id="GO:0046872">
    <property type="term" value="F:metal ion binding"/>
    <property type="evidence" value="ECO:0007669"/>
    <property type="project" value="UniProtKB-KW"/>
</dbReference>
<feature type="binding site" evidence="8">
    <location>
        <position position="263"/>
    </location>
    <ligand>
        <name>ATP</name>
        <dbReference type="ChEBI" id="CHEBI:30616"/>
    </ligand>
</feature>
<keyword evidence="5 8" id="KW-0378">Hydrolase</keyword>
<dbReference type="EMBL" id="IACT01005350">
    <property type="protein sequence ID" value="LAC24512.1"/>
    <property type="molecule type" value="mRNA"/>
</dbReference>
<dbReference type="AlphaFoldDB" id="A0A6A7G2N4"/>
<keyword evidence="3 8" id="KW-0963">Cytoplasm</keyword>
<dbReference type="EC" id="3.6.-.-" evidence="8"/>
<keyword evidence="6 8" id="KW-0256">Endoplasmic reticulum</keyword>
<keyword evidence="8" id="KW-0862">Zinc</keyword>
<dbReference type="SUPFAM" id="SSF52540">
    <property type="entry name" value="P-loop containing nucleoside triphosphate hydrolases"/>
    <property type="match status" value="1"/>
</dbReference>
<dbReference type="GO" id="GO:0005524">
    <property type="term" value="F:ATP binding"/>
    <property type="evidence" value="ECO:0007669"/>
    <property type="project" value="UniProtKB-UniRule"/>
</dbReference>
<sequence>MKNDTEDEEYEEIEPSLRNILDQESLKWIFVGGKGGVGKTTTACSLAIQLAAVRRNVLIISTDPAHNISDAFSQQIGKRETAINGFDNLFALEIDPEMHTQAMADSMGDGANAGLLSELMNSVPGIDEAMSFAELMRQVQKMNYEVIVFDTAPTGHTIRLLGFPQLLETGIKKLIGLKDRFAGIFSQISSAVSSMTDSSKEEVLTRLEATKQIIEFVHRQFQDSNLTTFVCVMIPEFLSVFETERLIQQLSKFGIDTHCLVVNQVLFPDKDSNCRKCFARVRMQQKYLTQIGDLYEDFNIVTVPLLDNEVRGVSALTEFSTHLMVPFDPTTESSSNDADQEMNGSE</sequence>
<evidence type="ECO:0000256" key="4">
    <source>
        <dbReference type="ARBA" id="ARBA00022741"/>
    </source>
</evidence>
<feature type="binding site" evidence="8">
    <location>
        <position position="274"/>
    </location>
    <ligand>
        <name>Zn(2+)</name>
        <dbReference type="ChEBI" id="CHEBI:29105"/>
        <note>ligand shared between dimeric partners</note>
    </ligand>
</feature>
<feature type="binding site" evidence="8">
    <location>
        <position position="277"/>
    </location>
    <ligand>
        <name>Zn(2+)</name>
        <dbReference type="ChEBI" id="CHEBI:29105"/>
        <note>ligand shared between dimeric partners</note>
    </ligand>
</feature>
<dbReference type="PANTHER" id="PTHR10803:SF3">
    <property type="entry name" value="ATPASE GET3"/>
    <property type="match status" value="1"/>
</dbReference>
<comment type="subunit">
    <text evidence="8">Homodimer.</text>
</comment>
<organism evidence="11">
    <name type="scientific">Hirondellea gigas</name>
    <dbReference type="NCBI Taxonomy" id="1518452"/>
    <lineage>
        <taxon>Eukaryota</taxon>
        <taxon>Metazoa</taxon>
        <taxon>Ecdysozoa</taxon>
        <taxon>Arthropoda</taxon>
        <taxon>Crustacea</taxon>
        <taxon>Multicrustacea</taxon>
        <taxon>Malacostraca</taxon>
        <taxon>Eumalacostraca</taxon>
        <taxon>Peracarida</taxon>
        <taxon>Amphipoda</taxon>
        <taxon>Amphilochidea</taxon>
        <taxon>Lysianassida</taxon>
        <taxon>Lysianassidira</taxon>
        <taxon>Lysianassoidea</taxon>
        <taxon>Lysianassidae</taxon>
        <taxon>Hirondellea</taxon>
    </lineage>
</organism>
<dbReference type="PANTHER" id="PTHR10803">
    <property type="entry name" value="ARSENICAL PUMP-DRIVING ATPASE ARSENITE-TRANSLOCATING ATPASE"/>
    <property type="match status" value="1"/>
</dbReference>
<keyword evidence="4 8" id="KW-0547">Nucleotide-binding</keyword>
<evidence type="ECO:0000259" key="10">
    <source>
        <dbReference type="Pfam" id="PF02374"/>
    </source>
</evidence>
<feature type="binding site" evidence="8">
    <location>
        <position position="236"/>
    </location>
    <ligand>
        <name>ATP</name>
        <dbReference type="ChEBI" id="CHEBI:30616"/>
    </ligand>
</feature>
<dbReference type="CDD" id="cd02035">
    <property type="entry name" value="ArsA"/>
    <property type="match status" value="1"/>
</dbReference>
<evidence type="ECO:0000313" key="11">
    <source>
        <dbReference type="EMBL" id="LAC24512.1"/>
    </source>
</evidence>
<keyword evidence="8" id="KW-0479">Metal-binding</keyword>
<reference evidence="11" key="1">
    <citation type="submission" date="2017-11" db="EMBL/GenBank/DDBJ databases">
        <title>The sensing device of the deep-sea amphipod.</title>
        <authorList>
            <person name="Kobayashi H."/>
            <person name="Nagahama T."/>
            <person name="Arai W."/>
            <person name="Sasagawa Y."/>
            <person name="Umeda M."/>
            <person name="Hayashi T."/>
            <person name="Nikaido I."/>
            <person name="Watanabe H."/>
            <person name="Oguri K."/>
            <person name="Kitazato H."/>
            <person name="Fujioka K."/>
            <person name="Kido Y."/>
            <person name="Takami H."/>
        </authorList>
    </citation>
    <scope>NUCLEOTIDE SEQUENCE</scope>
    <source>
        <tissue evidence="11">Whole body</tissue>
    </source>
</reference>
<accession>A0A6A7G2N4</accession>
<evidence type="ECO:0000256" key="9">
    <source>
        <dbReference type="SAM" id="MobiDB-lite"/>
    </source>
</evidence>
<feature type="region of interest" description="Disordered" evidence="9">
    <location>
        <begin position="327"/>
        <end position="346"/>
    </location>
</feature>
<dbReference type="InterPro" id="IPR027417">
    <property type="entry name" value="P-loop_NTPase"/>
</dbReference>
<protein>
    <recommendedName>
        <fullName evidence="8">ATPase ASNA1 homolog</fullName>
        <ecNumber evidence="8">3.6.-.-</ecNumber>
    </recommendedName>
    <alternativeName>
        <fullName evidence="8">Arsenical pump-driving ATPase homolog</fullName>
    </alternativeName>
    <alternativeName>
        <fullName evidence="8">Arsenite-stimulated ATPase</fullName>
    </alternativeName>
</protein>
<evidence type="ECO:0000256" key="2">
    <source>
        <dbReference type="ARBA" id="ARBA00022448"/>
    </source>
</evidence>
<comment type="subcellular location">
    <subcellularLocation>
        <location evidence="8">Cytoplasm</location>
    </subcellularLocation>
    <subcellularLocation>
        <location evidence="8">Endoplasmic reticulum</location>
    </subcellularLocation>
</comment>
<name>A0A6A7G2N4_9CRUS</name>
<dbReference type="InterPro" id="IPR016300">
    <property type="entry name" value="ATPase_ArsA/GET3"/>
</dbReference>
<evidence type="ECO:0000256" key="7">
    <source>
        <dbReference type="ARBA" id="ARBA00022840"/>
    </source>
</evidence>